<evidence type="ECO:0000256" key="2">
    <source>
        <dbReference type="SAM" id="SignalP"/>
    </source>
</evidence>
<dbReference type="AlphaFoldDB" id="A0A450S8I5"/>
<dbReference type="EMBL" id="CAADEW010000019">
    <property type="protein sequence ID" value="VFJ48211.1"/>
    <property type="molecule type" value="Genomic_DNA"/>
</dbReference>
<name>A0A450S8I5_9GAMM</name>
<evidence type="ECO:0000256" key="1">
    <source>
        <dbReference type="SAM" id="Phobius"/>
    </source>
</evidence>
<protein>
    <submittedName>
        <fullName evidence="3">Uncharacterized protein</fullName>
    </submittedName>
</protein>
<dbReference type="Gene3D" id="1.20.120.20">
    <property type="entry name" value="Apolipoprotein"/>
    <property type="match status" value="1"/>
</dbReference>
<gene>
    <name evidence="3" type="ORF">BECKFW1821A_GA0114235_101919</name>
</gene>
<sequence>MKKHLFHLSLGALCVFVAHTGSALAVEVAPRISDREIIERLTGLEEGQKRIEQRMEAVQASFEQRMDTADAHSENRMDAMETSFGQRMDAMETSFGQRMDAMKASFGQRMDAMEASFGQRMDAMEASFGQRMDAMEASFGQRMDAMEASFGQRIDAMEAHFEKRMDAQWNLTLVMIAGIFGLIGFVVWDRKTALKPLERRFARIAHELERDLDVDSPEGSRLTRLIAAVREFAPDDPRLAEDIMAALKRHSLLVQPPKEA</sequence>
<accession>A0A450S8I5</accession>
<keyword evidence="1" id="KW-0812">Transmembrane</keyword>
<keyword evidence="1" id="KW-1133">Transmembrane helix</keyword>
<feature type="chain" id="PRO_5019358966" evidence="2">
    <location>
        <begin position="26"/>
        <end position="260"/>
    </location>
</feature>
<keyword evidence="1" id="KW-0472">Membrane</keyword>
<feature type="signal peptide" evidence="2">
    <location>
        <begin position="1"/>
        <end position="25"/>
    </location>
</feature>
<organism evidence="3">
    <name type="scientific">Candidatus Kentrum sp. FW</name>
    <dbReference type="NCBI Taxonomy" id="2126338"/>
    <lineage>
        <taxon>Bacteria</taxon>
        <taxon>Pseudomonadati</taxon>
        <taxon>Pseudomonadota</taxon>
        <taxon>Gammaproteobacteria</taxon>
        <taxon>Candidatus Kentrum</taxon>
    </lineage>
</organism>
<dbReference type="SUPFAM" id="SSF58113">
    <property type="entry name" value="Apolipoprotein A-I"/>
    <property type="match status" value="1"/>
</dbReference>
<proteinExistence type="predicted"/>
<feature type="transmembrane region" description="Helical" evidence="1">
    <location>
        <begin position="169"/>
        <end position="188"/>
    </location>
</feature>
<keyword evidence="2" id="KW-0732">Signal</keyword>
<reference evidence="3" key="1">
    <citation type="submission" date="2019-02" db="EMBL/GenBank/DDBJ databases">
        <authorList>
            <person name="Gruber-Vodicka R. H."/>
            <person name="Seah K. B. B."/>
        </authorList>
    </citation>
    <scope>NUCLEOTIDE SEQUENCE</scope>
    <source>
        <strain evidence="3">BECK_BZ15</strain>
    </source>
</reference>
<evidence type="ECO:0000313" key="3">
    <source>
        <dbReference type="EMBL" id="VFJ48211.1"/>
    </source>
</evidence>